<evidence type="ECO:0000313" key="3">
    <source>
        <dbReference type="Proteomes" id="UP000186136"/>
    </source>
</evidence>
<dbReference type="Proteomes" id="UP000186136">
    <property type="component" value="Unassembled WGS sequence"/>
</dbReference>
<protein>
    <submittedName>
        <fullName evidence="2">Uncharacterized protein</fullName>
    </submittedName>
</protein>
<feature type="compositionally biased region" description="Low complexity" evidence="1">
    <location>
        <begin position="91"/>
        <end position="100"/>
    </location>
</feature>
<proteinExistence type="predicted"/>
<accession>A0A1Q2YKX7</accession>
<feature type="region of interest" description="Disordered" evidence="1">
    <location>
        <begin position="1"/>
        <end position="39"/>
    </location>
</feature>
<dbReference type="EMBL" id="BDGI01000163">
    <property type="protein sequence ID" value="GAV30192.1"/>
    <property type="molecule type" value="Genomic_DNA"/>
</dbReference>
<evidence type="ECO:0000313" key="2">
    <source>
        <dbReference type="EMBL" id="GAV30192.1"/>
    </source>
</evidence>
<evidence type="ECO:0000256" key="1">
    <source>
        <dbReference type="SAM" id="MobiDB-lite"/>
    </source>
</evidence>
<reference evidence="2 3" key="1">
    <citation type="submission" date="2016-08" db="EMBL/GenBank/DDBJ databases">
        <title>Whole genome shotgun sequence of Pichia membranifaciens KS47-1.</title>
        <authorList>
            <person name="Konishi M."/>
            <person name="Ishida M."/>
            <person name="Arakawa T."/>
            <person name="Kato Y."/>
            <person name="Horiuchi J."/>
        </authorList>
    </citation>
    <scope>NUCLEOTIDE SEQUENCE [LARGE SCALE GENOMIC DNA]</scope>
    <source>
        <strain evidence="2 3">KS47-1</strain>
    </source>
</reference>
<dbReference type="AlphaFoldDB" id="A0A1Q2YKX7"/>
<keyword evidence="3" id="KW-1185">Reference proteome</keyword>
<comment type="caution">
    <text evidence="2">The sequence shown here is derived from an EMBL/GenBank/DDBJ whole genome shotgun (WGS) entry which is preliminary data.</text>
</comment>
<gene>
    <name evidence="2" type="ORF">PMKS-003701</name>
</gene>
<organism evidence="2 3">
    <name type="scientific">Pichia membranifaciens</name>
    <dbReference type="NCBI Taxonomy" id="4926"/>
    <lineage>
        <taxon>Eukaryota</taxon>
        <taxon>Fungi</taxon>
        <taxon>Dikarya</taxon>
        <taxon>Ascomycota</taxon>
        <taxon>Saccharomycotina</taxon>
        <taxon>Pichiomycetes</taxon>
        <taxon>Pichiales</taxon>
        <taxon>Pichiaceae</taxon>
        <taxon>Pichia</taxon>
    </lineage>
</organism>
<sequence length="145" mass="14821">MGGKPDEDVAAGAEQRVEDGWQSGGVGDGEVVQDSFQDGGDAELVADALSASPSVRGVAWGPWYDPGGPQRRGVRAAERAGRAPDVQQELGACEAPEGGVAAAGGGSDKPLGDELVRPQRSDDHDNGVFDAAGRGRRGPQRAAYP</sequence>
<feature type="region of interest" description="Disordered" evidence="1">
    <location>
        <begin position="56"/>
        <end position="145"/>
    </location>
</feature>
<feature type="compositionally biased region" description="Basic and acidic residues" evidence="1">
    <location>
        <begin position="110"/>
        <end position="127"/>
    </location>
</feature>
<name>A0A1Q2YKX7_9ASCO</name>